<sequence length="104" mass="11397">MSDLSRDLAKSKAAILSADHDVALKTIEKISARLADATPDACDREQTRRQISELLDLAEASLRGAKKGVEDVRVAVQSVRILQTYDGLGKRRVSTNTLDAAKRY</sequence>
<dbReference type="RefSeq" id="WP_271890327.1">
    <property type="nucleotide sequence ID" value="NZ_JAQBIE010000029.1"/>
</dbReference>
<accession>A0ABT4ZIU3</accession>
<organism evidence="1 2">
    <name type="scientific">Paracoccus onchidii</name>
    <dbReference type="NCBI Taxonomy" id="3017813"/>
    <lineage>
        <taxon>Bacteria</taxon>
        <taxon>Pseudomonadati</taxon>
        <taxon>Pseudomonadota</taxon>
        <taxon>Alphaproteobacteria</taxon>
        <taxon>Rhodobacterales</taxon>
        <taxon>Paracoccaceae</taxon>
        <taxon>Paracoccus</taxon>
    </lineage>
</organism>
<name>A0ABT4ZIU3_9RHOB</name>
<dbReference type="Proteomes" id="UP001165641">
    <property type="component" value="Unassembled WGS sequence"/>
</dbReference>
<keyword evidence="2" id="KW-1185">Reference proteome</keyword>
<gene>
    <name evidence="1" type="ORF">PAF17_17165</name>
</gene>
<evidence type="ECO:0000313" key="1">
    <source>
        <dbReference type="EMBL" id="MDB6179223.1"/>
    </source>
</evidence>
<evidence type="ECO:0000313" key="2">
    <source>
        <dbReference type="Proteomes" id="UP001165641"/>
    </source>
</evidence>
<proteinExistence type="predicted"/>
<comment type="caution">
    <text evidence="1">The sequence shown here is derived from an EMBL/GenBank/DDBJ whole genome shotgun (WGS) entry which is preliminary data.</text>
</comment>
<reference evidence="1" key="1">
    <citation type="submission" date="2022-12" db="EMBL/GenBank/DDBJ databases">
        <title>Paracoccus onchidii sp. nov., isolated from a marine invertebrate from the South China Sea.</title>
        <authorList>
            <person name="Xu S."/>
            <person name="Liu Z."/>
            <person name="Xu Y."/>
        </authorList>
    </citation>
    <scope>NUCLEOTIDE SEQUENCE</scope>
    <source>
        <strain evidence="1">Z330</strain>
    </source>
</reference>
<dbReference type="EMBL" id="JAQBIE010000029">
    <property type="protein sequence ID" value="MDB6179223.1"/>
    <property type="molecule type" value="Genomic_DNA"/>
</dbReference>
<protein>
    <submittedName>
        <fullName evidence="1">Uncharacterized protein</fullName>
    </submittedName>
</protein>